<dbReference type="EC" id="6.1.1.5" evidence="15"/>
<dbReference type="SUPFAM" id="SSF52374">
    <property type="entry name" value="Nucleotidylyl transferase"/>
    <property type="match status" value="1"/>
</dbReference>
<evidence type="ECO:0000256" key="6">
    <source>
        <dbReference type="ARBA" id="ARBA00022598"/>
    </source>
</evidence>
<proteinExistence type="inferred from homology"/>
<dbReference type="GO" id="GO:0006428">
    <property type="term" value="P:isoleucyl-tRNA aminoacylation"/>
    <property type="evidence" value="ECO:0007669"/>
    <property type="project" value="UniProtKB-UniRule"/>
</dbReference>
<evidence type="ECO:0000256" key="4">
    <source>
        <dbReference type="ARBA" id="ARBA00011245"/>
    </source>
</evidence>
<dbReference type="InterPro" id="IPR001412">
    <property type="entry name" value="aa-tRNA-synth_I_CS"/>
</dbReference>
<dbReference type="Gene3D" id="3.40.50.620">
    <property type="entry name" value="HUPs"/>
    <property type="match status" value="2"/>
</dbReference>
<dbReference type="SUPFAM" id="SSF47323">
    <property type="entry name" value="Anticodon-binding domain of a subclass of class I aminoacyl-tRNA synthetases"/>
    <property type="match status" value="2"/>
</dbReference>
<gene>
    <name evidence="15" type="primary">ileS</name>
    <name evidence="18" type="ORF">DI536_00845</name>
</gene>
<evidence type="ECO:0000256" key="8">
    <source>
        <dbReference type="ARBA" id="ARBA00022741"/>
    </source>
</evidence>
<name>A0A2W5W5J2_9BACT</name>
<dbReference type="GO" id="GO:0000049">
    <property type="term" value="F:tRNA binding"/>
    <property type="evidence" value="ECO:0007669"/>
    <property type="project" value="InterPro"/>
</dbReference>
<feature type="short sequence motif" description="'HIGH' region" evidence="15">
    <location>
        <begin position="50"/>
        <end position="60"/>
    </location>
</feature>
<evidence type="ECO:0000259" key="16">
    <source>
        <dbReference type="Pfam" id="PF00133"/>
    </source>
</evidence>
<dbReference type="GO" id="GO:0005737">
    <property type="term" value="C:cytoplasm"/>
    <property type="evidence" value="ECO:0007669"/>
    <property type="project" value="UniProtKB-SubCell"/>
</dbReference>
<evidence type="ECO:0000256" key="2">
    <source>
        <dbReference type="ARBA" id="ARBA00004496"/>
    </source>
</evidence>
<dbReference type="InterPro" id="IPR013155">
    <property type="entry name" value="M/V/L/I-tRNA-synth_anticd-bd"/>
</dbReference>
<evidence type="ECO:0000256" key="10">
    <source>
        <dbReference type="ARBA" id="ARBA00022840"/>
    </source>
</evidence>
<keyword evidence="10 15" id="KW-0067">ATP-binding</keyword>
<evidence type="ECO:0000256" key="11">
    <source>
        <dbReference type="ARBA" id="ARBA00022917"/>
    </source>
</evidence>
<evidence type="ECO:0000256" key="9">
    <source>
        <dbReference type="ARBA" id="ARBA00022833"/>
    </source>
</evidence>
<keyword evidence="6 15" id="KW-0436">Ligase</keyword>
<evidence type="ECO:0000313" key="19">
    <source>
        <dbReference type="Proteomes" id="UP000249061"/>
    </source>
</evidence>
<evidence type="ECO:0000256" key="13">
    <source>
        <dbReference type="ARBA" id="ARBA00025217"/>
    </source>
</evidence>
<dbReference type="FunFam" id="3.40.50.620:FF:000063">
    <property type="entry name" value="Isoleucine--tRNA ligase"/>
    <property type="match status" value="1"/>
</dbReference>
<comment type="cofactor">
    <cofactor evidence="1 15">
        <name>Zn(2+)</name>
        <dbReference type="ChEBI" id="CHEBI:29105"/>
    </cofactor>
</comment>
<evidence type="ECO:0000256" key="14">
    <source>
        <dbReference type="ARBA" id="ARBA00048359"/>
    </source>
</evidence>
<feature type="short sequence motif" description="'KMSKS' region" evidence="15">
    <location>
        <begin position="593"/>
        <end position="597"/>
    </location>
</feature>
<dbReference type="PANTHER" id="PTHR42780">
    <property type="entry name" value="SOLEUCYL-TRNA SYNTHETASE"/>
    <property type="match status" value="1"/>
</dbReference>
<dbReference type="Pfam" id="PF19302">
    <property type="entry name" value="DUF5915"/>
    <property type="match status" value="1"/>
</dbReference>
<comment type="caution">
    <text evidence="18">The sequence shown here is derived from an EMBL/GenBank/DDBJ whole genome shotgun (WGS) entry which is preliminary data.</text>
</comment>
<dbReference type="InterPro" id="IPR014729">
    <property type="entry name" value="Rossmann-like_a/b/a_fold"/>
</dbReference>
<comment type="subunit">
    <text evidence="4 15">Monomer.</text>
</comment>
<dbReference type="Pfam" id="PF08264">
    <property type="entry name" value="Anticodon_1"/>
    <property type="match status" value="1"/>
</dbReference>
<keyword evidence="12 15" id="KW-0030">Aminoacyl-tRNA synthetase</keyword>
<dbReference type="FunFam" id="3.40.50.620:FF:000133">
    <property type="entry name" value="Isoleucyl-tRNA synthetase, cytoplasmic"/>
    <property type="match status" value="1"/>
</dbReference>
<comment type="domain">
    <text evidence="15">IleRS has two distinct active sites: one for aminoacylation and one for editing. The misactivated valine is translocated from the active site to the editing site, which sterically excludes the correctly activated isoleucine. The single editing site contains two valyl binding pockets, one specific for each substrate (Val-AMP or Val-tRNA(Ile)).</text>
</comment>
<dbReference type="NCBIfam" id="TIGR00392">
    <property type="entry name" value="ileS"/>
    <property type="match status" value="1"/>
</dbReference>
<dbReference type="GO" id="GO:0005524">
    <property type="term" value="F:ATP binding"/>
    <property type="evidence" value="ECO:0007669"/>
    <property type="project" value="UniProtKB-UniRule"/>
</dbReference>
<feature type="domain" description="Methionyl/Valyl/Leucyl/Isoleucyl-tRNA synthetase anticodon-binding" evidence="17">
    <location>
        <begin position="684"/>
        <end position="837"/>
    </location>
</feature>
<evidence type="ECO:0000259" key="17">
    <source>
        <dbReference type="Pfam" id="PF08264"/>
    </source>
</evidence>
<evidence type="ECO:0000256" key="12">
    <source>
        <dbReference type="ARBA" id="ARBA00023146"/>
    </source>
</evidence>
<organism evidence="18 19">
    <name type="scientific">Archangium gephyra</name>
    <dbReference type="NCBI Taxonomy" id="48"/>
    <lineage>
        <taxon>Bacteria</taxon>
        <taxon>Pseudomonadati</taxon>
        <taxon>Myxococcota</taxon>
        <taxon>Myxococcia</taxon>
        <taxon>Myxococcales</taxon>
        <taxon>Cystobacterineae</taxon>
        <taxon>Archangiaceae</taxon>
        <taxon>Archangium</taxon>
    </lineage>
</organism>
<dbReference type="GO" id="GO:0002161">
    <property type="term" value="F:aminoacyl-tRNA deacylase activity"/>
    <property type="evidence" value="ECO:0007669"/>
    <property type="project" value="InterPro"/>
</dbReference>
<dbReference type="GO" id="GO:0008270">
    <property type="term" value="F:zinc ion binding"/>
    <property type="evidence" value="ECO:0007669"/>
    <property type="project" value="UniProtKB-UniRule"/>
</dbReference>
<dbReference type="Pfam" id="PF00133">
    <property type="entry name" value="tRNA-synt_1"/>
    <property type="match status" value="1"/>
</dbReference>
<dbReference type="Proteomes" id="UP000249061">
    <property type="component" value="Unassembled WGS sequence"/>
</dbReference>
<keyword evidence="7 15" id="KW-0479">Metal-binding</keyword>
<sequence>MASFQSISSEGQFAQEEKKVIDLWEKLRAFPRSVEQRASAPNFVFYDGPPFATGLPHYGHLVASTLKDIVPRYWTMRGYRVERRFGWDTHGLPIEMEVEKALNLSGPASIRALGVDTFNETCRASVLKYVDEWRRTVTRVGRWVDFDNDYKTMDVSFMESVWWVFAELWKKGLVTKGHRVMPYSWRLSTALSNFEAGLDYRDVDDPALTVRMPLKAPLQGKDATLLIWTTTPWTLPSNLAVAVNPDLDYVIVEHEDGVRYVVAQALVANHFGDTARVVGTLKGNELVGAEYVPLFEFFKNQKNAFKVIASGHVTITDGTGLVHMAPAYGEDDYNACKAAGIELVDPVDAEGNFTDEVPPYKGLNVKEADKPIIHDLKAAGRVFKHSQIRHAYPFCYRSGTPLIYKATPSWYVKVEGLRDRMVENNRGIHWVPGFVGEKRFENWLKEARDWSISRSRFWGTPIPIWASDDGKVMHCVGSVAELEQLTGAKVDDLHPHKIGHLTFEKDGKKLKMIGDVFDCWFESGSMPYAQVHYPFENKEAFESAFPAQFIAEGLDQTRGWFYTLLVLSTALFDKAPFKNVIVNGLVLAENGEKMSKRLKNYPDPNEVIEKHGADALRAYLINSPVVRADPLRFSEAGVKEVVRTVLIPLQNAWSFFTTYANVDGWSPKTGLAAAPAFKDRPELDRWVLSVLQTLIREVNTQMEGYYLDKVVPPMLAFIDHLTNWYIRRSRRRFWKSDDAADKASAYATLYEVLVEFSKVLAPVLPFISEGVYQHLVVQPGVARPGEDSVHLCDYPMPDAAKTDLHVEQQMDAARRAVTLGRVLREKHKLKTRQPLQTMTVVSTSDAIRKAIDDHRELIIDELNVKNVVTLKDDASLATLSFKPNFKTLGKRMGPKLKEAGAEIAAFTREQWATLDGGGVVNVQGVDLTKEDVLVTRTARGEVVVQSEGDLTVALDTTVTEALEREGLMREFVSRIQRMRKDLGFEVADRIRVTLATDDKAVQACLLEWDAKIKDEVLAVSLEVGDAAKGETLDLDGHAVTVHAVKA</sequence>
<dbReference type="Gene3D" id="1.10.730.10">
    <property type="entry name" value="Isoleucyl-tRNA Synthetase, Domain 1"/>
    <property type="match status" value="1"/>
</dbReference>
<feature type="binding site" evidence="15">
    <location>
        <position position="596"/>
    </location>
    <ligand>
        <name>ATP</name>
        <dbReference type="ChEBI" id="CHEBI:30616"/>
    </ligand>
</feature>
<dbReference type="EMBL" id="QFQP01000001">
    <property type="protein sequence ID" value="PZR18461.1"/>
    <property type="molecule type" value="Genomic_DNA"/>
</dbReference>
<keyword evidence="5 15" id="KW-0963">Cytoplasm</keyword>
<protein>
    <recommendedName>
        <fullName evidence="15">Isoleucine--tRNA ligase</fullName>
        <ecNumber evidence="15">6.1.1.5</ecNumber>
    </recommendedName>
    <alternativeName>
        <fullName evidence="15">Isoleucyl-tRNA synthetase</fullName>
        <shortName evidence="15">IleRS</shortName>
    </alternativeName>
</protein>
<comment type="similarity">
    <text evidence="3 15">Belongs to the class-I aminoacyl-tRNA synthetase family. IleS type 2 subfamily.</text>
</comment>
<dbReference type="InterPro" id="IPR009008">
    <property type="entry name" value="Val/Leu/Ile-tRNA-synth_edit"/>
</dbReference>
<dbReference type="CDD" id="cd00818">
    <property type="entry name" value="IleRS_core"/>
    <property type="match status" value="1"/>
</dbReference>
<comment type="function">
    <text evidence="13 15">Catalyzes the attachment of isoleucine to tRNA(Ile). As IleRS can inadvertently accommodate and process structurally similar amino acids such as valine, to avoid such errors it has two additional distinct tRNA(Ile)-dependent editing activities. One activity is designated as 'pretransfer' editing and involves the hydrolysis of activated Val-AMP. The other activity is designated 'posttransfer' editing and involves deacylation of mischarged Val-tRNA(Ile).</text>
</comment>
<feature type="domain" description="Aminoacyl-tRNA synthetase class Ia" evidence="16">
    <location>
        <begin position="20"/>
        <end position="628"/>
    </location>
</feature>
<evidence type="ECO:0000313" key="18">
    <source>
        <dbReference type="EMBL" id="PZR18461.1"/>
    </source>
</evidence>
<dbReference type="InterPro" id="IPR023586">
    <property type="entry name" value="Ile-tRNA-ligase_type2"/>
</dbReference>
<evidence type="ECO:0000256" key="15">
    <source>
        <dbReference type="HAMAP-Rule" id="MF_02003"/>
    </source>
</evidence>
<comment type="subcellular location">
    <subcellularLocation>
        <location evidence="2 15">Cytoplasm</location>
    </subcellularLocation>
</comment>
<dbReference type="InterPro" id="IPR009080">
    <property type="entry name" value="tRNAsynth_Ia_anticodon-bd"/>
</dbReference>
<dbReference type="GO" id="GO:0004822">
    <property type="term" value="F:isoleucine-tRNA ligase activity"/>
    <property type="evidence" value="ECO:0007669"/>
    <property type="project" value="UniProtKB-UniRule"/>
</dbReference>
<dbReference type="InterPro" id="IPR002301">
    <property type="entry name" value="Ile-tRNA-ligase"/>
</dbReference>
<evidence type="ECO:0000256" key="5">
    <source>
        <dbReference type="ARBA" id="ARBA00022490"/>
    </source>
</evidence>
<evidence type="ECO:0000256" key="7">
    <source>
        <dbReference type="ARBA" id="ARBA00022723"/>
    </source>
</evidence>
<dbReference type="HAMAP" id="MF_02003">
    <property type="entry name" value="Ile_tRNA_synth_type2"/>
    <property type="match status" value="1"/>
</dbReference>
<dbReference type="CDD" id="cd07961">
    <property type="entry name" value="Anticodon_Ia_Ile_ABEc"/>
    <property type="match status" value="1"/>
</dbReference>
<reference evidence="18 19" key="1">
    <citation type="submission" date="2017-08" db="EMBL/GenBank/DDBJ databases">
        <title>Infants hospitalized years apart are colonized by the same room-sourced microbial strains.</title>
        <authorList>
            <person name="Brooks B."/>
            <person name="Olm M.R."/>
            <person name="Firek B.A."/>
            <person name="Baker R."/>
            <person name="Thomas B.C."/>
            <person name="Morowitz M.J."/>
            <person name="Banfield J.F."/>
        </authorList>
    </citation>
    <scope>NUCLEOTIDE SEQUENCE [LARGE SCALE GENOMIC DNA]</scope>
    <source>
        <strain evidence="18">S2_003_000_R2_14</strain>
    </source>
</reference>
<dbReference type="PRINTS" id="PR00984">
    <property type="entry name" value="TRNASYNTHILE"/>
</dbReference>
<dbReference type="PANTHER" id="PTHR42780:SF1">
    <property type="entry name" value="ISOLEUCINE--TRNA LIGASE, CYTOPLASMIC"/>
    <property type="match status" value="1"/>
</dbReference>
<dbReference type="InterPro" id="IPR033709">
    <property type="entry name" value="Anticodon_Ile_ABEc"/>
</dbReference>
<dbReference type="SUPFAM" id="SSF50677">
    <property type="entry name" value="ValRS/IleRS/LeuRS editing domain"/>
    <property type="match status" value="1"/>
</dbReference>
<dbReference type="InterPro" id="IPR002300">
    <property type="entry name" value="aa-tRNA-synth_Ia"/>
</dbReference>
<accession>A0A2W5W5J2</accession>
<dbReference type="PROSITE" id="PS00178">
    <property type="entry name" value="AA_TRNA_LIGASE_I"/>
    <property type="match status" value="1"/>
</dbReference>
<dbReference type="AlphaFoldDB" id="A0A2W5W5J2"/>
<keyword evidence="8 15" id="KW-0547">Nucleotide-binding</keyword>
<evidence type="ECO:0000256" key="3">
    <source>
        <dbReference type="ARBA" id="ARBA00007078"/>
    </source>
</evidence>
<comment type="catalytic activity">
    <reaction evidence="14 15">
        <text>tRNA(Ile) + L-isoleucine + ATP = L-isoleucyl-tRNA(Ile) + AMP + diphosphate</text>
        <dbReference type="Rhea" id="RHEA:11060"/>
        <dbReference type="Rhea" id="RHEA-COMP:9666"/>
        <dbReference type="Rhea" id="RHEA-COMP:9695"/>
        <dbReference type="ChEBI" id="CHEBI:30616"/>
        <dbReference type="ChEBI" id="CHEBI:33019"/>
        <dbReference type="ChEBI" id="CHEBI:58045"/>
        <dbReference type="ChEBI" id="CHEBI:78442"/>
        <dbReference type="ChEBI" id="CHEBI:78528"/>
        <dbReference type="ChEBI" id="CHEBI:456215"/>
        <dbReference type="EC" id="6.1.1.5"/>
    </reaction>
</comment>
<keyword evidence="11 15" id="KW-0648">Protein biosynthesis</keyword>
<keyword evidence="9 15" id="KW-0862">Zinc</keyword>
<evidence type="ECO:0000256" key="1">
    <source>
        <dbReference type="ARBA" id="ARBA00001947"/>
    </source>
</evidence>